<keyword evidence="3" id="KW-1185">Reference proteome</keyword>
<dbReference type="Gramene" id="PRQ31474">
    <property type="protein sequence ID" value="PRQ31474"/>
    <property type="gene ID" value="RchiOBHm_Chr5g0035901"/>
</dbReference>
<dbReference type="AlphaFoldDB" id="A0A2P6QBC4"/>
<organism evidence="2 3">
    <name type="scientific">Rosa chinensis</name>
    <name type="common">China rose</name>
    <dbReference type="NCBI Taxonomy" id="74649"/>
    <lineage>
        <taxon>Eukaryota</taxon>
        <taxon>Viridiplantae</taxon>
        <taxon>Streptophyta</taxon>
        <taxon>Embryophyta</taxon>
        <taxon>Tracheophyta</taxon>
        <taxon>Spermatophyta</taxon>
        <taxon>Magnoliopsida</taxon>
        <taxon>eudicotyledons</taxon>
        <taxon>Gunneridae</taxon>
        <taxon>Pentapetalae</taxon>
        <taxon>rosids</taxon>
        <taxon>fabids</taxon>
        <taxon>Rosales</taxon>
        <taxon>Rosaceae</taxon>
        <taxon>Rosoideae</taxon>
        <taxon>Rosoideae incertae sedis</taxon>
        <taxon>Rosa</taxon>
    </lineage>
</organism>
<dbReference type="InterPro" id="IPR057743">
    <property type="entry name" value="Zfn_VAL1-3_N"/>
</dbReference>
<dbReference type="Proteomes" id="UP000238479">
    <property type="component" value="Chromosome 5"/>
</dbReference>
<dbReference type="PANTHER" id="PTHR46245">
    <property type="entry name" value="B3 DOMAIN-CONTAINING PROTEIN OS07G0563300"/>
    <property type="match status" value="1"/>
</dbReference>
<gene>
    <name evidence="2" type="ORF">RchiOBHm_Chr5g0035901</name>
</gene>
<reference evidence="2 3" key="1">
    <citation type="journal article" date="2018" name="Nat. Genet.">
        <title>The Rosa genome provides new insights in the design of modern roses.</title>
        <authorList>
            <person name="Bendahmane M."/>
        </authorList>
    </citation>
    <scope>NUCLEOTIDE SEQUENCE [LARGE SCALE GENOMIC DNA]</scope>
    <source>
        <strain evidence="3">cv. Old Blush</strain>
    </source>
</reference>
<name>A0A2P6QBC4_ROSCH</name>
<proteinExistence type="predicted"/>
<accession>A0A2P6QBC4</accession>
<protein>
    <recommendedName>
        <fullName evidence="1">VAL1-3 N-terminal zinc finger domain-containing protein</fullName>
    </recommendedName>
</protein>
<dbReference type="EMBL" id="PDCK01000043">
    <property type="protein sequence ID" value="PRQ31474.1"/>
    <property type="molecule type" value="Genomic_DNA"/>
</dbReference>
<evidence type="ECO:0000259" key="1">
    <source>
        <dbReference type="Pfam" id="PF25813"/>
    </source>
</evidence>
<dbReference type="Pfam" id="PF25813">
    <property type="entry name" value="zf_VAL1_N"/>
    <property type="match status" value="1"/>
</dbReference>
<evidence type="ECO:0000313" key="2">
    <source>
        <dbReference type="EMBL" id="PRQ31474.1"/>
    </source>
</evidence>
<dbReference type="PANTHER" id="PTHR46245:SF6">
    <property type="entry name" value="B3 DOMAIN-CONTAINING PROTEIN OS07G0563300-LIKE"/>
    <property type="match status" value="1"/>
</dbReference>
<evidence type="ECO:0000313" key="3">
    <source>
        <dbReference type="Proteomes" id="UP000238479"/>
    </source>
</evidence>
<dbReference type="STRING" id="74649.A0A2P6QBC4"/>
<comment type="caution">
    <text evidence="2">The sequence shown here is derived from an EMBL/GenBank/DDBJ whole genome shotgun (WGS) entry which is preliminary data.</text>
</comment>
<feature type="domain" description="VAL1-3 N-terminal zinc finger" evidence="1">
    <location>
        <begin position="47"/>
        <end position="91"/>
    </location>
</feature>
<sequence>MAAKASCFFCKAESDQFVNGWELKDGSFAQLCKKCGFAYVNGIFCETFHMEAEGWRDCAVCGKPLHCGCIMSRHKYAPLDFGGVGCTKCLLEVDQSIASGRMTRMLKEIVAKYKMDPTVSSDPTKKVFESLFPESLQAPAPQIGEESNTDASKGDTACEAKVGTEIPQVDASTGNHLHPDNLPKMTRAEQLQKVSRNLNSDLIPLFEKSSTVSDTNHSTGFLVIP</sequence>